<dbReference type="AlphaFoldDB" id="A0AAW1HYT0"/>
<feature type="domain" description="DNA helicase Pif1-like 2B" evidence="1">
    <location>
        <begin position="110"/>
        <end position="156"/>
    </location>
</feature>
<keyword evidence="3" id="KW-1185">Reference proteome</keyword>
<accession>A0AAW1HYT0</accession>
<reference evidence="2" key="1">
    <citation type="submission" date="2024-03" db="EMBL/GenBank/DDBJ databases">
        <title>WGS assembly of Saponaria officinalis var. Norfolk2.</title>
        <authorList>
            <person name="Jenkins J."/>
            <person name="Shu S."/>
            <person name="Grimwood J."/>
            <person name="Barry K."/>
            <person name="Goodstein D."/>
            <person name="Schmutz J."/>
            <person name="Leebens-Mack J."/>
            <person name="Osbourn A."/>
        </authorList>
    </citation>
    <scope>NUCLEOTIDE SEQUENCE [LARGE SCALE GENOMIC DNA]</scope>
    <source>
        <strain evidence="2">JIC</strain>
    </source>
</reference>
<dbReference type="InterPro" id="IPR027417">
    <property type="entry name" value="P-loop_NTPase"/>
</dbReference>
<dbReference type="EMBL" id="JBDFQZ010000010">
    <property type="protein sequence ID" value="KAK9682348.1"/>
    <property type="molecule type" value="Genomic_DNA"/>
</dbReference>
<evidence type="ECO:0000259" key="1">
    <source>
        <dbReference type="Pfam" id="PF21530"/>
    </source>
</evidence>
<proteinExistence type="predicted"/>
<dbReference type="Pfam" id="PF21530">
    <property type="entry name" value="Pif1_2B_dom"/>
    <property type="match status" value="1"/>
</dbReference>
<dbReference type="SUPFAM" id="SSF52540">
    <property type="entry name" value="P-loop containing nucleoside triphosphate hydrolases"/>
    <property type="match status" value="1"/>
</dbReference>
<evidence type="ECO:0000313" key="2">
    <source>
        <dbReference type="EMBL" id="KAK9682348.1"/>
    </source>
</evidence>
<evidence type="ECO:0000313" key="3">
    <source>
        <dbReference type="Proteomes" id="UP001443914"/>
    </source>
</evidence>
<organism evidence="2 3">
    <name type="scientific">Saponaria officinalis</name>
    <name type="common">Common soapwort</name>
    <name type="synonym">Lychnis saponaria</name>
    <dbReference type="NCBI Taxonomy" id="3572"/>
    <lineage>
        <taxon>Eukaryota</taxon>
        <taxon>Viridiplantae</taxon>
        <taxon>Streptophyta</taxon>
        <taxon>Embryophyta</taxon>
        <taxon>Tracheophyta</taxon>
        <taxon>Spermatophyta</taxon>
        <taxon>Magnoliopsida</taxon>
        <taxon>eudicotyledons</taxon>
        <taxon>Gunneridae</taxon>
        <taxon>Pentapetalae</taxon>
        <taxon>Caryophyllales</taxon>
        <taxon>Caryophyllaceae</taxon>
        <taxon>Caryophylleae</taxon>
        <taxon>Saponaria</taxon>
    </lineage>
</organism>
<gene>
    <name evidence="2" type="ORF">RND81_10G067000</name>
</gene>
<sequence>MGDGRLEAETEDNEIEATCIKIPAEYIGSSGALDIATIVQQIYPDFDNMCYDAEYLKHRAILTPLNETAYLINSHMAGLIPGDEILYKSCDEICTTSLECMDEFESYPTEYLNNLNLQGLPHHELKLKIGIPVMLLKNINPSHGLCNGARLIVTHLGKFIVEANILTWSKVGNKVLITRIVMTTTDNRIPCAKKNTIPPKTMLCYDNKYKSRIVTN</sequence>
<comment type="caution">
    <text evidence="2">The sequence shown here is derived from an EMBL/GenBank/DDBJ whole genome shotgun (WGS) entry which is preliminary data.</text>
</comment>
<dbReference type="PANTHER" id="PTHR10492">
    <property type="match status" value="1"/>
</dbReference>
<protein>
    <recommendedName>
        <fullName evidence="1">DNA helicase Pif1-like 2B domain-containing protein</fullName>
    </recommendedName>
</protein>
<name>A0AAW1HYT0_SAPOF</name>
<dbReference type="PANTHER" id="PTHR10492:SF93">
    <property type="entry name" value="ATP-DEPENDENT DNA HELICASE"/>
    <property type="match status" value="1"/>
</dbReference>
<dbReference type="InterPro" id="IPR049163">
    <property type="entry name" value="Pif1-like_2B_dom"/>
</dbReference>
<dbReference type="Proteomes" id="UP001443914">
    <property type="component" value="Unassembled WGS sequence"/>
</dbReference>